<dbReference type="SUPFAM" id="SSF56219">
    <property type="entry name" value="DNase I-like"/>
    <property type="match status" value="1"/>
</dbReference>
<keyword evidence="3" id="KW-1185">Reference proteome</keyword>
<dbReference type="PANTHER" id="PTHR33273">
    <property type="entry name" value="DOMAIN-CONTAINING PROTEIN, PUTATIVE-RELATED"/>
    <property type="match status" value="1"/>
</dbReference>
<evidence type="ECO:0000313" key="3">
    <source>
        <dbReference type="Proteomes" id="UP000475862"/>
    </source>
</evidence>
<accession>A0A6G0TL35</accession>
<reference evidence="2 3" key="1">
    <citation type="submission" date="2019-08" db="EMBL/GenBank/DDBJ databases">
        <title>The genome of the soybean aphid Biotype 1, its phylome, world population structure and adaptation to the North American continent.</title>
        <authorList>
            <person name="Giordano R."/>
            <person name="Donthu R.K."/>
            <person name="Hernandez A.G."/>
            <person name="Wright C.L."/>
            <person name="Zimin A.V."/>
        </authorList>
    </citation>
    <scope>NUCLEOTIDE SEQUENCE [LARGE SCALE GENOMIC DNA]</scope>
    <source>
        <tissue evidence="2">Whole aphids</tissue>
    </source>
</reference>
<dbReference type="Proteomes" id="UP000475862">
    <property type="component" value="Unassembled WGS sequence"/>
</dbReference>
<protein>
    <recommendedName>
        <fullName evidence="1">Endonuclease/exonuclease/phosphatase domain-containing protein</fullName>
    </recommendedName>
</protein>
<organism evidence="2 3">
    <name type="scientific">Aphis glycines</name>
    <name type="common">Soybean aphid</name>
    <dbReference type="NCBI Taxonomy" id="307491"/>
    <lineage>
        <taxon>Eukaryota</taxon>
        <taxon>Metazoa</taxon>
        <taxon>Ecdysozoa</taxon>
        <taxon>Arthropoda</taxon>
        <taxon>Hexapoda</taxon>
        <taxon>Insecta</taxon>
        <taxon>Pterygota</taxon>
        <taxon>Neoptera</taxon>
        <taxon>Paraneoptera</taxon>
        <taxon>Hemiptera</taxon>
        <taxon>Sternorrhyncha</taxon>
        <taxon>Aphidomorpha</taxon>
        <taxon>Aphidoidea</taxon>
        <taxon>Aphididae</taxon>
        <taxon>Aphidini</taxon>
        <taxon>Aphis</taxon>
        <taxon>Aphis</taxon>
    </lineage>
</organism>
<dbReference type="Gene3D" id="3.60.10.10">
    <property type="entry name" value="Endonuclease/exonuclease/phosphatase"/>
    <property type="match status" value="1"/>
</dbReference>
<comment type="caution">
    <text evidence="2">The sequence shown here is derived from an EMBL/GenBank/DDBJ whole genome shotgun (WGS) entry which is preliminary data.</text>
</comment>
<dbReference type="PANTHER" id="PTHR33273:SF2">
    <property type="entry name" value="ENDONUCLEASE_EXONUCLEASE_PHOSPHATASE DOMAIN-CONTAINING PROTEIN"/>
    <property type="match status" value="1"/>
</dbReference>
<dbReference type="GO" id="GO:0003824">
    <property type="term" value="F:catalytic activity"/>
    <property type="evidence" value="ECO:0007669"/>
    <property type="project" value="InterPro"/>
</dbReference>
<evidence type="ECO:0000259" key="1">
    <source>
        <dbReference type="Pfam" id="PF14529"/>
    </source>
</evidence>
<dbReference type="InterPro" id="IPR005135">
    <property type="entry name" value="Endo/exonuclease/phosphatase"/>
</dbReference>
<dbReference type="EMBL" id="VYZN01000028">
    <property type="protein sequence ID" value="KAE9534574.1"/>
    <property type="molecule type" value="Genomic_DNA"/>
</dbReference>
<evidence type="ECO:0000313" key="2">
    <source>
        <dbReference type="EMBL" id="KAE9534574.1"/>
    </source>
</evidence>
<gene>
    <name evidence="2" type="ORF">AGLY_008664</name>
</gene>
<dbReference type="InterPro" id="IPR036691">
    <property type="entry name" value="Endo/exonu/phosph_ase_sf"/>
</dbReference>
<name>A0A6G0TL35_APHGL</name>
<dbReference type="OrthoDB" id="6628815at2759"/>
<sequence length="429" mass="49032">MSTNLNNISNIVIINWNANGIKRNRNTFAAFLSYHNVDIACISETHLCSTDSIKFNGYSIYRNDRTAVRPSGGVALLIRTKIKHQQAYIPRLRSLEAVAITLLINNINTTKVSAYQSPSYNMYTTDFDVILSNYNKIVIIGDLNSKHVNWKCNTTNVNWRKLYKYLSNSPAIISAPDKPTHYPYDPNKSPDILDVVLLKSTSLLINQEPLFELDSDHLPVKILIGASLIQSEQTRKLINGKPDWDKFKRYVTDNITIPKNISNTLLADAAISHLHETISYAAEQCTIPSKSTLGQNYNSKITPLIQKIIKNKHHIRKQWQLHRRPEDRKKLNFLTKKVKLLLEEHRINSYQKYLSSIHPADSNLWLATKRLIKPNDNKIPPLKSGNNFINTVYEKCNLFATTLENIFTLNDLNDSATINLMILSGKLYK</sequence>
<proteinExistence type="predicted"/>
<dbReference type="AlphaFoldDB" id="A0A6G0TL35"/>
<feature type="domain" description="Endonuclease/exonuclease/phosphatase" evidence="1">
    <location>
        <begin position="112"/>
        <end position="220"/>
    </location>
</feature>
<dbReference type="Pfam" id="PF14529">
    <property type="entry name" value="Exo_endo_phos_2"/>
    <property type="match status" value="1"/>
</dbReference>